<comment type="caution">
    <text evidence="7">The sequence shown here is derived from an EMBL/GenBank/DDBJ whole genome shotgun (WGS) entry which is preliminary data.</text>
</comment>
<protein>
    <submittedName>
        <fullName evidence="7">D-glycerate dehydrogenase</fullName>
    </submittedName>
</protein>
<evidence type="ECO:0000256" key="3">
    <source>
        <dbReference type="ARBA" id="ARBA00023027"/>
    </source>
</evidence>
<accession>A0A4Z0M7W3</accession>
<dbReference type="GO" id="GO:0016618">
    <property type="term" value="F:hydroxypyruvate reductase [NAD(P)H] activity"/>
    <property type="evidence" value="ECO:0007669"/>
    <property type="project" value="TreeGrafter"/>
</dbReference>
<dbReference type="RefSeq" id="WP_135441044.1">
    <property type="nucleotide sequence ID" value="NZ_SRLE01000002.1"/>
</dbReference>
<feature type="domain" description="D-isomer specific 2-hydroxyacid dehydrogenase NAD-binding" evidence="6">
    <location>
        <begin position="109"/>
        <end position="286"/>
    </location>
</feature>
<dbReference type="InterPro" id="IPR006139">
    <property type="entry name" value="D-isomer_2_OHA_DH_cat_dom"/>
</dbReference>
<dbReference type="InterPro" id="IPR036291">
    <property type="entry name" value="NAD(P)-bd_dom_sf"/>
</dbReference>
<evidence type="ECO:0000256" key="2">
    <source>
        <dbReference type="ARBA" id="ARBA00023002"/>
    </source>
</evidence>
<evidence type="ECO:0000259" key="5">
    <source>
        <dbReference type="Pfam" id="PF00389"/>
    </source>
</evidence>
<dbReference type="Proteomes" id="UP000298050">
    <property type="component" value="Unassembled WGS sequence"/>
</dbReference>
<organism evidence="7 8">
    <name type="scientific">Mangrovimicrobium sediminis</name>
    <dbReference type="NCBI Taxonomy" id="2562682"/>
    <lineage>
        <taxon>Bacteria</taxon>
        <taxon>Pseudomonadati</taxon>
        <taxon>Pseudomonadota</taxon>
        <taxon>Gammaproteobacteria</taxon>
        <taxon>Cellvibrionales</taxon>
        <taxon>Halieaceae</taxon>
        <taxon>Mangrovimicrobium</taxon>
    </lineage>
</organism>
<dbReference type="GO" id="GO:0005829">
    <property type="term" value="C:cytosol"/>
    <property type="evidence" value="ECO:0007669"/>
    <property type="project" value="TreeGrafter"/>
</dbReference>
<dbReference type="InterPro" id="IPR029753">
    <property type="entry name" value="D-isomer_DH_CS"/>
</dbReference>
<dbReference type="AlphaFoldDB" id="A0A4Z0M7W3"/>
<dbReference type="PROSITE" id="PS00671">
    <property type="entry name" value="D_2_HYDROXYACID_DH_3"/>
    <property type="match status" value="1"/>
</dbReference>
<proteinExistence type="inferred from homology"/>
<dbReference type="Pfam" id="PF02826">
    <property type="entry name" value="2-Hacid_dh_C"/>
    <property type="match status" value="1"/>
</dbReference>
<evidence type="ECO:0000256" key="1">
    <source>
        <dbReference type="ARBA" id="ARBA00005854"/>
    </source>
</evidence>
<dbReference type="EMBL" id="SRLE01000002">
    <property type="protein sequence ID" value="TGD75792.1"/>
    <property type="molecule type" value="Genomic_DNA"/>
</dbReference>
<dbReference type="InterPro" id="IPR050223">
    <property type="entry name" value="D-isomer_2-hydroxyacid_DH"/>
</dbReference>
<dbReference type="FunFam" id="3.40.50.720:FF:000203">
    <property type="entry name" value="D-3-phosphoglycerate dehydrogenase (SerA)"/>
    <property type="match status" value="1"/>
</dbReference>
<reference evidence="7 8" key="1">
    <citation type="submission" date="2019-04" db="EMBL/GenBank/DDBJ databases">
        <title>Taxonomy of novel Haliea sp. from mangrove soil of West Coast of India.</title>
        <authorList>
            <person name="Verma A."/>
            <person name="Kumar P."/>
            <person name="Krishnamurthi S."/>
        </authorList>
    </citation>
    <scope>NUCLEOTIDE SEQUENCE [LARGE SCALE GENOMIC DNA]</scope>
    <source>
        <strain evidence="7 8">SAOS-164</strain>
    </source>
</reference>
<dbReference type="InterPro" id="IPR006140">
    <property type="entry name" value="D-isomer_DH_NAD-bd"/>
</dbReference>
<dbReference type="SUPFAM" id="SSF51735">
    <property type="entry name" value="NAD(P)-binding Rossmann-fold domains"/>
    <property type="match status" value="1"/>
</dbReference>
<dbReference type="PANTHER" id="PTHR10996:SF178">
    <property type="entry name" value="2-HYDROXYACID DEHYDROGENASE YGL185C-RELATED"/>
    <property type="match status" value="1"/>
</dbReference>
<dbReference type="PANTHER" id="PTHR10996">
    <property type="entry name" value="2-HYDROXYACID DEHYDROGENASE-RELATED"/>
    <property type="match status" value="1"/>
</dbReference>
<evidence type="ECO:0000259" key="6">
    <source>
        <dbReference type="Pfam" id="PF02826"/>
    </source>
</evidence>
<dbReference type="Pfam" id="PF00389">
    <property type="entry name" value="2-Hacid_dh"/>
    <property type="match status" value="1"/>
</dbReference>
<evidence type="ECO:0000313" key="8">
    <source>
        <dbReference type="Proteomes" id="UP000298050"/>
    </source>
</evidence>
<evidence type="ECO:0000313" key="7">
    <source>
        <dbReference type="EMBL" id="TGD75792.1"/>
    </source>
</evidence>
<evidence type="ECO:0000256" key="4">
    <source>
        <dbReference type="RuleBase" id="RU003719"/>
    </source>
</evidence>
<gene>
    <name evidence="7" type="ORF">E4634_02675</name>
</gene>
<dbReference type="GO" id="GO:0051287">
    <property type="term" value="F:NAD binding"/>
    <property type="evidence" value="ECO:0007669"/>
    <property type="project" value="InterPro"/>
</dbReference>
<name>A0A4Z0M7W3_9GAMM</name>
<dbReference type="Gene3D" id="3.40.50.720">
    <property type="entry name" value="NAD(P)-binding Rossmann-like Domain"/>
    <property type="match status" value="2"/>
</dbReference>
<sequence>MKPRVLLTHQLPGERVALLEQRCELLTWPGPGLLPAVQLAQLAAGCEGILCLLTDRIDRALVDALPQLAFVSSMSVGVDHVDVEALNARGIPLGHTPGVLVETTADTAFALLLAAARRVVEADAFVRAGKWTEDNRWSPEFFTGIDVGGATLGIVGLGAIGQAVARRAAGFGMRVLGWNRTPREVPGVTPVSLDTLLGESDFLSLHVALCEDTRDLLDAARIAQMKPGAVLVNTARGGIVNEAALAAALVEGRLGAAGIDVFEREPVAVDNPLLRAPNVVVAPHIGSATRLTRARMADIAVDNALAALDGRPIPHCANPQVYARGG</sequence>
<comment type="similarity">
    <text evidence="1 4">Belongs to the D-isomer specific 2-hydroxyacid dehydrogenase family.</text>
</comment>
<keyword evidence="3" id="KW-0520">NAD</keyword>
<dbReference type="GO" id="GO:0030267">
    <property type="term" value="F:glyoxylate reductase (NADPH) activity"/>
    <property type="evidence" value="ECO:0007669"/>
    <property type="project" value="TreeGrafter"/>
</dbReference>
<keyword evidence="8" id="KW-1185">Reference proteome</keyword>
<dbReference type="CDD" id="cd05301">
    <property type="entry name" value="GDH"/>
    <property type="match status" value="1"/>
</dbReference>
<dbReference type="PROSITE" id="PS00065">
    <property type="entry name" value="D_2_HYDROXYACID_DH_1"/>
    <property type="match status" value="1"/>
</dbReference>
<dbReference type="SUPFAM" id="SSF52283">
    <property type="entry name" value="Formate/glycerate dehydrogenase catalytic domain-like"/>
    <property type="match status" value="1"/>
</dbReference>
<feature type="domain" description="D-isomer specific 2-hydroxyacid dehydrogenase catalytic" evidence="5">
    <location>
        <begin position="5"/>
        <end position="318"/>
    </location>
</feature>
<keyword evidence="2 4" id="KW-0560">Oxidoreductase</keyword>
<dbReference type="OrthoDB" id="9805416at2"/>
<dbReference type="InterPro" id="IPR029752">
    <property type="entry name" value="D-isomer_DH_CS1"/>
</dbReference>